<evidence type="ECO:0000313" key="2">
    <source>
        <dbReference type="Proteomes" id="UP000278327"/>
    </source>
</evidence>
<evidence type="ECO:0000313" key="1">
    <source>
        <dbReference type="EMBL" id="RNL40037.1"/>
    </source>
</evidence>
<keyword evidence="2" id="KW-1185">Reference proteome</keyword>
<proteinExistence type="predicted"/>
<sequence>MKIAVEVSEDAMDRACGFVRLNGGENAVLDIAIVDAESNELYGLMFHTIYELAEVQREVESDAPNTHMVKAALRNLLETYSTVLDELESTGTLAVLDSSESECSPSEENSE</sequence>
<name>A0A3N0AYV2_9ACTN</name>
<protein>
    <submittedName>
        <fullName evidence="1">Uncharacterized protein</fullName>
    </submittedName>
</protein>
<reference evidence="1 2" key="1">
    <citation type="journal article" date="2019" name="Microbiol. Resour. Announc.">
        <title>Draft Genome Sequences of Type Strains of Gordonibacter faecihominis, Paraeggerthella hongkongensis, Parvibacter caecicola,Slackia equolifaciens, Slackia faecicanis, and Slackia isoflavoniconvertens.</title>
        <authorList>
            <person name="Danylec N."/>
            <person name="Stoll D.A."/>
            <person name="Dotsch A."/>
            <person name="Huch M."/>
        </authorList>
    </citation>
    <scope>NUCLEOTIDE SEQUENCE [LARGE SCALE GENOMIC DNA]</scope>
    <source>
        <strain evidence="1 2">DSM 18785</strain>
    </source>
</reference>
<comment type="caution">
    <text evidence="1">The sequence shown here is derived from an EMBL/GenBank/DDBJ whole genome shotgun (WGS) entry which is preliminary data.</text>
</comment>
<dbReference type="EMBL" id="QICA01000001">
    <property type="protein sequence ID" value="RNL40037.1"/>
    <property type="molecule type" value="Genomic_DNA"/>
</dbReference>
<dbReference type="Proteomes" id="UP000278327">
    <property type="component" value="Unassembled WGS sequence"/>
</dbReference>
<dbReference type="AlphaFoldDB" id="A0A3N0AYV2"/>
<accession>A0A3N0AYV2</accession>
<dbReference type="RefSeq" id="WP_117284567.1">
    <property type="nucleotide sequence ID" value="NZ_JAMTCE010000001.1"/>
</dbReference>
<organism evidence="1 2">
    <name type="scientific">Adlercreutzia equolifaciens subsp. celatus DSM 18785</name>
    <dbReference type="NCBI Taxonomy" id="1121021"/>
    <lineage>
        <taxon>Bacteria</taxon>
        <taxon>Bacillati</taxon>
        <taxon>Actinomycetota</taxon>
        <taxon>Coriobacteriia</taxon>
        <taxon>Eggerthellales</taxon>
        <taxon>Eggerthellaceae</taxon>
        <taxon>Adlercreutzia</taxon>
    </lineage>
</organism>
<gene>
    <name evidence="1" type="ORF">DMP10_00290</name>
</gene>